<comment type="caution">
    <text evidence="2">The sequence shown here is derived from an EMBL/GenBank/DDBJ whole genome shotgun (WGS) entry which is preliminary data.</text>
</comment>
<feature type="region of interest" description="Disordered" evidence="1">
    <location>
        <begin position="1"/>
        <end position="36"/>
    </location>
</feature>
<evidence type="ECO:0000313" key="2">
    <source>
        <dbReference type="EMBL" id="CAG8814140.1"/>
    </source>
</evidence>
<protein>
    <submittedName>
        <fullName evidence="2">5003_t:CDS:1</fullName>
    </submittedName>
</protein>
<dbReference type="EMBL" id="CAJVPY010050992">
    <property type="protein sequence ID" value="CAG8814140.1"/>
    <property type="molecule type" value="Genomic_DNA"/>
</dbReference>
<feature type="non-terminal residue" evidence="2">
    <location>
        <position position="1"/>
    </location>
</feature>
<accession>A0A9N9K9S4</accession>
<reference evidence="2" key="1">
    <citation type="submission" date="2021-06" db="EMBL/GenBank/DDBJ databases">
        <authorList>
            <person name="Kallberg Y."/>
            <person name="Tangrot J."/>
            <person name="Rosling A."/>
        </authorList>
    </citation>
    <scope>NUCLEOTIDE SEQUENCE</scope>
    <source>
        <strain evidence="2">MA453B</strain>
    </source>
</reference>
<feature type="compositionally biased region" description="Basic and acidic residues" evidence="1">
    <location>
        <begin position="9"/>
        <end position="19"/>
    </location>
</feature>
<gene>
    <name evidence="2" type="ORF">DERYTH_LOCUS25910</name>
</gene>
<dbReference type="Proteomes" id="UP000789405">
    <property type="component" value="Unassembled WGS sequence"/>
</dbReference>
<dbReference type="AlphaFoldDB" id="A0A9N9K9S4"/>
<sequence>VPPPISHIRGRDQRREIAKRNKSPKPISQEAGPGTVTQAYREEITSQNEVQEVKYAPENHFRSIYKVEDRVIEKKPPTKNIEFLEKRPEPTRQHQNLKSMTV</sequence>
<keyword evidence="3" id="KW-1185">Reference proteome</keyword>
<evidence type="ECO:0000313" key="3">
    <source>
        <dbReference type="Proteomes" id="UP000789405"/>
    </source>
</evidence>
<dbReference type="OrthoDB" id="10411263at2759"/>
<name>A0A9N9K9S4_9GLOM</name>
<proteinExistence type="predicted"/>
<evidence type="ECO:0000256" key="1">
    <source>
        <dbReference type="SAM" id="MobiDB-lite"/>
    </source>
</evidence>
<organism evidence="2 3">
    <name type="scientific">Dentiscutata erythropus</name>
    <dbReference type="NCBI Taxonomy" id="1348616"/>
    <lineage>
        <taxon>Eukaryota</taxon>
        <taxon>Fungi</taxon>
        <taxon>Fungi incertae sedis</taxon>
        <taxon>Mucoromycota</taxon>
        <taxon>Glomeromycotina</taxon>
        <taxon>Glomeromycetes</taxon>
        <taxon>Diversisporales</taxon>
        <taxon>Gigasporaceae</taxon>
        <taxon>Dentiscutata</taxon>
    </lineage>
</organism>